<dbReference type="InterPro" id="IPR018297">
    <property type="entry name" value="A/G_cyclase_CS"/>
</dbReference>
<dbReference type="GO" id="GO:0016020">
    <property type="term" value="C:membrane"/>
    <property type="evidence" value="ECO:0007669"/>
    <property type="project" value="UniProtKB-SubCell"/>
</dbReference>
<dbReference type="CDD" id="cd14014">
    <property type="entry name" value="STKc_PknB_like"/>
    <property type="match status" value="1"/>
</dbReference>
<keyword evidence="3 4" id="KW-0456">Lyase</keyword>
<name>A0A1G5YL64_9BACT</name>
<proteinExistence type="inferred from homology"/>
<dbReference type="Gene3D" id="3.30.450.40">
    <property type="match status" value="1"/>
</dbReference>
<dbReference type="GO" id="GO:0035556">
    <property type="term" value="P:intracellular signal transduction"/>
    <property type="evidence" value="ECO:0007669"/>
    <property type="project" value="InterPro"/>
</dbReference>
<dbReference type="GO" id="GO:0009190">
    <property type="term" value="P:cyclic nucleotide biosynthetic process"/>
    <property type="evidence" value="ECO:0007669"/>
    <property type="project" value="InterPro"/>
</dbReference>
<dbReference type="SUPFAM" id="SSF55781">
    <property type="entry name" value="GAF domain-like"/>
    <property type="match status" value="1"/>
</dbReference>
<evidence type="ECO:0000256" key="3">
    <source>
        <dbReference type="ARBA" id="ARBA00023239"/>
    </source>
</evidence>
<evidence type="ECO:0000259" key="6">
    <source>
        <dbReference type="PROSITE" id="PS50125"/>
    </source>
</evidence>
<dbReference type="PANTHER" id="PTHR43642:SF1">
    <property type="entry name" value="HYBRID SIGNAL TRANSDUCTION HISTIDINE KINASE G"/>
    <property type="match status" value="1"/>
</dbReference>
<dbReference type="Pfam" id="PF13191">
    <property type="entry name" value="AAA_16"/>
    <property type="match status" value="1"/>
</dbReference>
<dbReference type="PROSITE" id="PS50125">
    <property type="entry name" value="GUANYLATE_CYCLASE_2"/>
    <property type="match status" value="1"/>
</dbReference>
<dbReference type="SMART" id="SM00065">
    <property type="entry name" value="GAF"/>
    <property type="match status" value="1"/>
</dbReference>
<comment type="similarity">
    <text evidence="4">Belongs to the adenylyl cyclase class-4/guanylyl cyclase family.</text>
</comment>
<keyword evidence="2" id="KW-0547">Nucleotide-binding</keyword>
<dbReference type="InterPro" id="IPR029787">
    <property type="entry name" value="Nucleotide_cyclase"/>
</dbReference>
<comment type="subcellular location">
    <subcellularLocation>
        <location evidence="1">Membrane</location>
        <topology evidence="1">Single-pass membrane protein</topology>
    </subcellularLocation>
</comment>
<dbReference type="InterPro" id="IPR000719">
    <property type="entry name" value="Prot_kinase_dom"/>
</dbReference>
<evidence type="ECO:0000256" key="4">
    <source>
        <dbReference type="RuleBase" id="RU000405"/>
    </source>
</evidence>
<feature type="domain" description="Protein kinase" evidence="5">
    <location>
        <begin position="1"/>
        <end position="265"/>
    </location>
</feature>
<dbReference type="PROSITE" id="PS00452">
    <property type="entry name" value="GUANYLATE_CYCLASE_1"/>
    <property type="match status" value="1"/>
</dbReference>
<dbReference type="SUPFAM" id="SSF52540">
    <property type="entry name" value="P-loop containing nucleoside triphosphate hydrolases"/>
    <property type="match status" value="1"/>
</dbReference>
<dbReference type="GO" id="GO:0004016">
    <property type="term" value="F:adenylate cyclase activity"/>
    <property type="evidence" value="ECO:0007669"/>
    <property type="project" value="UniProtKB-ARBA"/>
</dbReference>
<dbReference type="EMBL" id="FMXE01000018">
    <property type="protein sequence ID" value="SDA83094.1"/>
    <property type="molecule type" value="Genomic_DNA"/>
</dbReference>
<protein>
    <submittedName>
        <fullName evidence="7">Predicted ATPase</fullName>
    </submittedName>
</protein>
<dbReference type="InterPro" id="IPR003018">
    <property type="entry name" value="GAF"/>
</dbReference>
<dbReference type="SUPFAM" id="SSF56112">
    <property type="entry name" value="Protein kinase-like (PK-like)"/>
    <property type="match status" value="1"/>
</dbReference>
<dbReference type="InterPro" id="IPR053159">
    <property type="entry name" value="Hybrid_Histidine_Kinase"/>
</dbReference>
<feature type="domain" description="Guanylate cyclase" evidence="6">
    <location>
        <begin position="1525"/>
        <end position="1656"/>
    </location>
</feature>
<evidence type="ECO:0000313" key="8">
    <source>
        <dbReference type="Proteomes" id="UP000198756"/>
    </source>
</evidence>
<dbReference type="RefSeq" id="WP_092730650.1">
    <property type="nucleotide sequence ID" value="NZ_FMXE01000018.1"/>
</dbReference>
<organism evidence="7 8">
    <name type="scientific">Algoriphagus alkaliphilus</name>
    <dbReference type="NCBI Taxonomy" id="279824"/>
    <lineage>
        <taxon>Bacteria</taxon>
        <taxon>Pseudomonadati</taxon>
        <taxon>Bacteroidota</taxon>
        <taxon>Cytophagia</taxon>
        <taxon>Cytophagales</taxon>
        <taxon>Cyclobacteriaceae</taxon>
        <taxon>Algoriphagus</taxon>
    </lineage>
</organism>
<dbReference type="Gene3D" id="3.30.70.1230">
    <property type="entry name" value="Nucleotide cyclase"/>
    <property type="match status" value="1"/>
</dbReference>
<dbReference type="InterPro" id="IPR041664">
    <property type="entry name" value="AAA_16"/>
</dbReference>
<dbReference type="STRING" id="279824.SAMN03080617_02614"/>
<dbReference type="PROSITE" id="PS50011">
    <property type="entry name" value="PROTEIN_KINASE_DOM"/>
    <property type="match status" value="1"/>
</dbReference>
<dbReference type="Proteomes" id="UP000198756">
    <property type="component" value="Unassembled WGS sequence"/>
</dbReference>
<evidence type="ECO:0000259" key="5">
    <source>
        <dbReference type="PROSITE" id="PS50011"/>
    </source>
</evidence>
<dbReference type="InterPro" id="IPR001054">
    <property type="entry name" value="A/G_cyclase"/>
</dbReference>
<dbReference type="OrthoDB" id="9806704at2"/>
<dbReference type="Gene3D" id="3.40.50.300">
    <property type="entry name" value="P-loop containing nucleotide triphosphate hydrolases"/>
    <property type="match status" value="1"/>
</dbReference>
<dbReference type="GO" id="GO:0005524">
    <property type="term" value="F:ATP binding"/>
    <property type="evidence" value="ECO:0007669"/>
    <property type="project" value="InterPro"/>
</dbReference>
<dbReference type="SMART" id="SM00044">
    <property type="entry name" value="CYCc"/>
    <property type="match status" value="1"/>
</dbReference>
<evidence type="ECO:0000256" key="2">
    <source>
        <dbReference type="ARBA" id="ARBA00022741"/>
    </source>
</evidence>
<reference evidence="8" key="1">
    <citation type="submission" date="2016-10" db="EMBL/GenBank/DDBJ databases">
        <authorList>
            <person name="Varghese N."/>
            <person name="Submissions S."/>
        </authorList>
    </citation>
    <scope>NUCLEOTIDE SEQUENCE [LARGE SCALE GENOMIC DNA]</scope>
    <source>
        <strain evidence="8">DSM 22703</strain>
    </source>
</reference>
<dbReference type="CDD" id="cd07302">
    <property type="entry name" value="CHD"/>
    <property type="match status" value="1"/>
</dbReference>
<sequence>MTKFNYISKNKLIENSKYIIHVGEREEDKKKVLLKSLKSAYPTHHELNRLKFEYSLLQKLKHNSILEALERIPSENSLTIVMAYPQGVNLRSLMNKSVDLEDFLKIAKPLTEAVAFLHSHQIIHKNLNPETIYFHEEDGSIQITGFELARELARESFHSSTEEAFEANLAYVSPEQTGRMNRALDQRSDLYSLGAILYELLANVPPFISEDPLGLIHCHIAKLHKPLNQLLPNIPPVISNIVDKLLAKNTGQRYQSALGVLHDLNRFSELKSLSEDQNFQIGKKDVSNRFNFSDNLFGRTADLEILLQSYEKVKNGESVIALVMGPSGMGKSALVKEVRKSINQNQGFFIQGKFDQFKQNTPLSSLFLAFAQLVRKILTENEQKIEHWKEKVLQAVGTNGRVLTDVIPETKLLIGDQPPLPQLANAEATIRFNLVFNNFVQVFCRKEHPLCIFLDDLQWIDHTTCQWIDNQFSNLHLGHFFLIGAYRDNEIASSHPVMLMIDQLKQKHVPINTVKLSPLSTQSISSLIGETIHLEPEKCQDIVEIIALKTQGNPFFIRQVLLSLYERNAIFFSNEKQSWDYDIQKIKETAISDNVIELMLELLGRLPSEVLDTLKIASCIGSNFDLNTLSEVSDLSIEETTNQLSEAIQLGIILSKGIHNNDLFSNFSFQHDKIQQAAFSLLTKDERQLTQLKIGRLLLSKTITPEESDKLYDITDNLNEAQSLITDESEIAKLVELNLAASRRAQSATAYRTALDYINQAMKLVKEEAWNHPTSLTRDLYIQKAESEHLCGNNDIAAEIFDIAVAHAKSDLDKAKVYLRKIYYYNNIGKFEEAYETGRIASGPLGVKLPAKFVPPQLIKDYIEYRLLRGKRTIKDLINVKEMTDEKQRMAVLLMANVTKSAYQIKPELSINLAAKIVNQYLRYGHANGSCVGFIAFGAIFHGAILNQKKSGFEFGQLALDLVEKYKTYQYKSETHFVVGYFAIPWFRPAEEMERHWQISYNAGLEIGDFFHASCSACGTTQSYFMRGLNFDENLTAANRYLDFLNNINYKEGIMTVRGVQQAIRNLQGKTNSRDSFSDDEFDEETYVKGLSSFGSRHFAHYFFINKMRTLYLWGEMEQAYKMVKQSDNYLPDSPGMLHTAEHFFYKGMIVAALYSDAKGIQRSKWKRALKNICKRFKKYSENSSSNFIHKYQMLEAEYHRINGDSIQCQNLYYAAIESSKKYGYLHVQALANQLLTQFHQNSSQIRLAGFHLRDAVYDYNALGASAYAEYLLEKYNSISLATIETSRSSPQGNVKRSLGDSIVSNIDLKTIFKSSEAISQQVRLKDLLSTMMKIIIENAGAQRIVLFLKEDNQLMVQAECLADNHEVQIFSKVAYSQYHKTPNSVVNFVINTNEPVILDDASQSGKFGNDTYIVGHQVRSILCVPLSNLGKTIGAIYLENNLSDGVFTQDRIDLIILLSGQMAISIENAMLYENLEEKVKERTEQLKLEKEKSDSLLLNILPSYIAQELKSTGKAKAKHFKQVTVLFADIENFSKICEQLGADELVYELNYFYTAFDKIIMKHNIEKIKTIGDCYMCAGSLDTDEAISPKPVINAAMEIQLFMNEEIERRVNSNLPTFNLRIGIHTGSVVAGIVGLKKFAYDIWGDTVNIASRMESNGKVGKINISGDTFILIKDDFTCTHRGKIEVKNKGMLDMYFIEN</sequence>
<keyword evidence="8" id="KW-1185">Reference proteome</keyword>
<dbReference type="InterPro" id="IPR011009">
    <property type="entry name" value="Kinase-like_dom_sf"/>
</dbReference>
<gene>
    <name evidence="7" type="ORF">SAMN03080617_02614</name>
</gene>
<dbReference type="GO" id="GO:0004672">
    <property type="term" value="F:protein kinase activity"/>
    <property type="evidence" value="ECO:0007669"/>
    <property type="project" value="InterPro"/>
</dbReference>
<accession>A0A1G5YL64</accession>
<dbReference type="Pfam" id="PF00069">
    <property type="entry name" value="Pkinase"/>
    <property type="match status" value="1"/>
</dbReference>
<dbReference type="InterPro" id="IPR029016">
    <property type="entry name" value="GAF-like_dom_sf"/>
</dbReference>
<dbReference type="Pfam" id="PF01590">
    <property type="entry name" value="GAF"/>
    <property type="match status" value="1"/>
</dbReference>
<dbReference type="InterPro" id="IPR027417">
    <property type="entry name" value="P-loop_NTPase"/>
</dbReference>
<evidence type="ECO:0000256" key="1">
    <source>
        <dbReference type="ARBA" id="ARBA00004167"/>
    </source>
</evidence>
<evidence type="ECO:0000313" key="7">
    <source>
        <dbReference type="EMBL" id="SDA83094.1"/>
    </source>
</evidence>
<dbReference type="Gene3D" id="1.10.510.10">
    <property type="entry name" value="Transferase(Phosphotransferase) domain 1"/>
    <property type="match status" value="1"/>
</dbReference>
<dbReference type="SUPFAM" id="SSF55073">
    <property type="entry name" value="Nucleotide cyclase"/>
    <property type="match status" value="1"/>
</dbReference>
<dbReference type="Pfam" id="PF00211">
    <property type="entry name" value="Guanylate_cyc"/>
    <property type="match status" value="1"/>
</dbReference>
<dbReference type="PANTHER" id="PTHR43642">
    <property type="entry name" value="HYBRID SIGNAL TRANSDUCTION HISTIDINE KINASE G"/>
    <property type="match status" value="1"/>
</dbReference>